<evidence type="ECO:0000313" key="7">
    <source>
        <dbReference type="Proteomes" id="UP001317629"/>
    </source>
</evidence>
<feature type="repeat" description="TPR" evidence="3">
    <location>
        <begin position="203"/>
        <end position="236"/>
    </location>
</feature>
<dbReference type="EMBL" id="AP027142">
    <property type="protein sequence ID" value="BDV34572.1"/>
    <property type="molecule type" value="Genomic_DNA"/>
</dbReference>
<evidence type="ECO:0000256" key="1">
    <source>
        <dbReference type="ARBA" id="ARBA00022737"/>
    </source>
</evidence>
<dbReference type="InterPro" id="IPR013105">
    <property type="entry name" value="TPR_2"/>
</dbReference>
<evidence type="ECO:0000256" key="5">
    <source>
        <dbReference type="SAM" id="SignalP"/>
    </source>
</evidence>
<feature type="region of interest" description="Disordered" evidence="4">
    <location>
        <begin position="25"/>
        <end position="101"/>
    </location>
</feature>
<feature type="compositionally biased region" description="Low complexity" evidence="4">
    <location>
        <begin position="63"/>
        <end position="74"/>
    </location>
</feature>
<protein>
    <recommendedName>
        <fullName evidence="8">Tetratricopeptide repeat protein</fullName>
    </recommendedName>
</protein>
<dbReference type="SMART" id="SM00028">
    <property type="entry name" value="TPR"/>
    <property type="match status" value="2"/>
</dbReference>
<dbReference type="InterPro" id="IPR011990">
    <property type="entry name" value="TPR-like_helical_dom_sf"/>
</dbReference>
<feature type="compositionally biased region" description="Basic and acidic residues" evidence="4">
    <location>
        <begin position="76"/>
        <end position="101"/>
    </location>
</feature>
<dbReference type="SUPFAM" id="SSF48452">
    <property type="entry name" value="TPR-like"/>
    <property type="match status" value="1"/>
</dbReference>
<name>A0ABM8E9C9_9HYPH</name>
<feature type="chain" id="PRO_5045159038" description="Tetratricopeptide repeat protein" evidence="5">
    <location>
        <begin position="26"/>
        <end position="255"/>
    </location>
</feature>
<dbReference type="PROSITE" id="PS50005">
    <property type="entry name" value="TPR"/>
    <property type="match status" value="1"/>
</dbReference>
<dbReference type="RefSeq" id="WP_281927791.1">
    <property type="nucleotide sequence ID" value="NZ_AP027142.1"/>
</dbReference>
<evidence type="ECO:0000256" key="4">
    <source>
        <dbReference type="SAM" id="MobiDB-lite"/>
    </source>
</evidence>
<keyword evidence="7" id="KW-1185">Reference proteome</keyword>
<evidence type="ECO:0000256" key="2">
    <source>
        <dbReference type="ARBA" id="ARBA00022803"/>
    </source>
</evidence>
<evidence type="ECO:0000313" key="6">
    <source>
        <dbReference type="EMBL" id="BDV34572.1"/>
    </source>
</evidence>
<dbReference type="Gene3D" id="1.25.40.10">
    <property type="entry name" value="Tetratricopeptide repeat domain"/>
    <property type="match status" value="1"/>
</dbReference>
<evidence type="ECO:0000256" key="3">
    <source>
        <dbReference type="PROSITE-ProRule" id="PRU00339"/>
    </source>
</evidence>
<gene>
    <name evidence="6" type="ORF">SS37A_21010</name>
</gene>
<keyword evidence="2 3" id="KW-0802">TPR repeat</keyword>
<dbReference type="InterPro" id="IPR019734">
    <property type="entry name" value="TPR_rpt"/>
</dbReference>
<evidence type="ECO:0008006" key="8">
    <source>
        <dbReference type="Google" id="ProtNLM"/>
    </source>
</evidence>
<proteinExistence type="predicted"/>
<dbReference type="Proteomes" id="UP001317629">
    <property type="component" value="Chromosome"/>
</dbReference>
<sequence length="255" mass="26983">MVGAMRRLVALLTILTGLAAGAARAQQDEPPSVGTDENGGTFLFIPGVGKIPLPPGARGFGPGDPSDPLGGLAPRAPDRKLAKPRPEPPKSPEERRSEEMSRLFGRLAAAEDDREAQAVSAAILARWSRSGSDTVDLLAARALAAEVAGAPGLSKALLDYIVALAPNWPEGFVRRARVMASEGDAAAALADLETAARLEPKRFDALEALGSLAEKTGDKKRALSAYRKALDIAPRNDALRKNEERLRLEVEGRDI</sequence>
<dbReference type="Pfam" id="PF07719">
    <property type="entry name" value="TPR_2"/>
    <property type="match status" value="1"/>
</dbReference>
<keyword evidence="1" id="KW-0677">Repeat</keyword>
<keyword evidence="5" id="KW-0732">Signal</keyword>
<accession>A0ABM8E9C9</accession>
<organism evidence="6 7">
    <name type="scientific">Methylocystis iwaonis</name>
    <dbReference type="NCBI Taxonomy" id="2885079"/>
    <lineage>
        <taxon>Bacteria</taxon>
        <taxon>Pseudomonadati</taxon>
        <taxon>Pseudomonadota</taxon>
        <taxon>Alphaproteobacteria</taxon>
        <taxon>Hyphomicrobiales</taxon>
        <taxon>Methylocystaceae</taxon>
        <taxon>Methylocystis</taxon>
    </lineage>
</organism>
<feature type="signal peptide" evidence="5">
    <location>
        <begin position="1"/>
        <end position="25"/>
    </location>
</feature>
<reference evidence="6 7" key="1">
    <citation type="journal article" date="2023" name="Int. J. Syst. Evol. Microbiol.">
        <title>Methylocystis iwaonis sp. nov., a type II methane-oxidizing bacterium from surface soil of a rice paddy field in Japan, and emended description of the genus Methylocystis (ex Whittenbury et al. 1970) Bowman et al. 1993.</title>
        <authorList>
            <person name="Kaise H."/>
            <person name="Sawadogo J.B."/>
            <person name="Alam M.S."/>
            <person name="Ueno C."/>
            <person name="Dianou D."/>
            <person name="Shinjo R."/>
            <person name="Asakawa S."/>
        </authorList>
    </citation>
    <scope>NUCLEOTIDE SEQUENCE [LARGE SCALE GENOMIC DNA]</scope>
    <source>
        <strain evidence="6 7">SS37A-Re</strain>
    </source>
</reference>